<dbReference type="GO" id="GO:0003723">
    <property type="term" value="F:RNA binding"/>
    <property type="evidence" value="ECO:0007669"/>
    <property type="project" value="UniProtKB-UniRule"/>
</dbReference>
<dbReference type="SMART" id="SM00358">
    <property type="entry name" value="DSRM"/>
    <property type="match status" value="1"/>
</dbReference>
<evidence type="ECO:0000256" key="8">
    <source>
        <dbReference type="PROSITE-ProRule" id="PRU00266"/>
    </source>
</evidence>
<evidence type="ECO:0000256" key="1">
    <source>
        <dbReference type="ARBA" id="ARBA00009762"/>
    </source>
</evidence>
<feature type="domain" description="DRBM" evidence="9">
    <location>
        <begin position="4"/>
        <end position="74"/>
    </location>
</feature>
<dbReference type="Proteomes" id="UP000663891">
    <property type="component" value="Unassembled WGS sequence"/>
</dbReference>
<dbReference type="AlphaFoldDB" id="A0A814QYD2"/>
<evidence type="ECO:0000256" key="7">
    <source>
        <dbReference type="ARBA" id="ARBA00047303"/>
    </source>
</evidence>
<comment type="caution">
    <text evidence="10">The sequence shown here is derived from an EMBL/GenBank/DDBJ whole genome shotgun (WGS) entry which is preliminary data.</text>
</comment>
<comment type="catalytic activity">
    <reaction evidence="7">
        <text>DNA(n) + a 2'-deoxyribonucleoside 5'-triphosphate = DNA(n+1) + diphosphate</text>
        <dbReference type="Rhea" id="RHEA:22508"/>
        <dbReference type="Rhea" id="RHEA-COMP:17339"/>
        <dbReference type="Rhea" id="RHEA-COMP:17340"/>
        <dbReference type="ChEBI" id="CHEBI:33019"/>
        <dbReference type="ChEBI" id="CHEBI:61560"/>
        <dbReference type="ChEBI" id="CHEBI:173112"/>
        <dbReference type="EC" id="2.7.7.7"/>
    </reaction>
    <physiologicalReaction direction="left-to-right" evidence="7">
        <dbReference type="Rhea" id="RHEA:22509"/>
    </physiologicalReaction>
</comment>
<dbReference type="Pfam" id="PF00035">
    <property type="entry name" value="dsrm"/>
    <property type="match status" value="1"/>
</dbReference>
<evidence type="ECO:0000313" key="12">
    <source>
        <dbReference type="Proteomes" id="UP000663891"/>
    </source>
</evidence>
<dbReference type="EC" id="2.7.7.102" evidence="6"/>
<proteinExistence type="inferred from homology"/>
<evidence type="ECO:0000313" key="11">
    <source>
        <dbReference type="EMBL" id="CAF3635241.1"/>
    </source>
</evidence>
<dbReference type="CDD" id="cd10845">
    <property type="entry name" value="DSRM_RNAse_III_family"/>
    <property type="match status" value="1"/>
</dbReference>
<dbReference type="PANTHER" id="PTHR31399:SF0">
    <property type="entry name" value="DNA-DIRECTED PRIMASE_POLYMERASE PROTEIN"/>
    <property type="match status" value="1"/>
</dbReference>
<dbReference type="Proteomes" id="UP000663881">
    <property type="component" value="Unassembled WGS sequence"/>
</dbReference>
<name>A0A814QYD2_9BILA</name>
<protein>
    <recommendedName>
        <fullName evidence="4">DNA-directed primase/polymerase protein</fullName>
        <ecNumber evidence="6">2.7.7.102</ecNumber>
        <ecNumber evidence="2">2.7.7.7</ecNumber>
    </recommendedName>
</protein>
<sequence length="276" mass="31957">MDISWKNRLQEYCQKRKISLPTYRIKNQSGPGHMLEFQVEVKVSNQWYVGDESCVTKKEAEHSAAKNAWESLMGRSVYSVETSGSSQLSTTISTSEEHLNSMPSDSKIPEFKLMNHLPDEYAYIEQFIDAKVKEHGGRIRKIVPLRTPGQYKFEIAGPYRFCENVQRHHRKNQIYFLVHPMEKTYFQKCHDPECYGFRSVLKNIADEQKETLIGSSKNHSTDRCSGCKILLTSKNRSECERCGEKFCGKCTRECKLCCDAIHCERCFESCFDCHDS</sequence>
<evidence type="ECO:0000256" key="4">
    <source>
        <dbReference type="ARBA" id="ARBA00026139"/>
    </source>
</evidence>
<evidence type="ECO:0000256" key="3">
    <source>
        <dbReference type="ARBA" id="ARBA00022932"/>
    </source>
</evidence>
<gene>
    <name evidence="11" type="ORF">OKA104_LOCUS8348</name>
    <name evidence="10" type="ORF">VCS650_LOCUS21455</name>
</gene>
<organism evidence="10 12">
    <name type="scientific">Adineta steineri</name>
    <dbReference type="NCBI Taxonomy" id="433720"/>
    <lineage>
        <taxon>Eukaryota</taxon>
        <taxon>Metazoa</taxon>
        <taxon>Spiralia</taxon>
        <taxon>Gnathifera</taxon>
        <taxon>Rotifera</taxon>
        <taxon>Eurotatoria</taxon>
        <taxon>Bdelloidea</taxon>
        <taxon>Adinetida</taxon>
        <taxon>Adinetidae</taxon>
        <taxon>Adineta</taxon>
    </lineage>
</organism>
<dbReference type="GO" id="GO:0009411">
    <property type="term" value="P:response to UV"/>
    <property type="evidence" value="ECO:0007669"/>
    <property type="project" value="TreeGrafter"/>
</dbReference>
<dbReference type="PROSITE" id="PS50137">
    <property type="entry name" value="DS_RBD"/>
    <property type="match status" value="1"/>
</dbReference>
<keyword evidence="8" id="KW-0694">RNA-binding</keyword>
<dbReference type="InterPro" id="IPR044917">
    <property type="entry name" value="PRIMPOL"/>
</dbReference>
<comment type="catalytic activity">
    <reaction evidence="5">
        <text>ssDNA + n NTP = ssDNA/pppN(pN)n-1 hybrid + (n-1) diphosphate.</text>
        <dbReference type="EC" id="2.7.7.102"/>
    </reaction>
</comment>
<dbReference type="GO" id="GO:0042276">
    <property type="term" value="P:error-prone translesion synthesis"/>
    <property type="evidence" value="ECO:0007669"/>
    <property type="project" value="InterPro"/>
</dbReference>
<accession>A0A814QYD2</accession>
<dbReference type="GO" id="GO:0005759">
    <property type="term" value="C:mitochondrial matrix"/>
    <property type="evidence" value="ECO:0007669"/>
    <property type="project" value="TreeGrafter"/>
</dbReference>
<dbReference type="EC" id="2.7.7.7" evidence="2"/>
<dbReference type="EMBL" id="CAJOAY010000336">
    <property type="protein sequence ID" value="CAF3635241.1"/>
    <property type="molecule type" value="Genomic_DNA"/>
</dbReference>
<evidence type="ECO:0000256" key="2">
    <source>
        <dbReference type="ARBA" id="ARBA00012417"/>
    </source>
</evidence>
<evidence type="ECO:0000259" key="9">
    <source>
        <dbReference type="PROSITE" id="PS50137"/>
    </source>
</evidence>
<dbReference type="Gene3D" id="3.30.160.20">
    <property type="match status" value="1"/>
</dbReference>
<comment type="similarity">
    <text evidence="1">Belongs to the eukaryotic-type primase small subunit family.</text>
</comment>
<evidence type="ECO:0000256" key="6">
    <source>
        <dbReference type="ARBA" id="ARBA00044768"/>
    </source>
</evidence>
<dbReference type="GO" id="GO:0031297">
    <property type="term" value="P:replication fork processing"/>
    <property type="evidence" value="ECO:0007669"/>
    <property type="project" value="TreeGrafter"/>
</dbReference>
<dbReference type="GO" id="GO:0006264">
    <property type="term" value="P:mitochondrial DNA replication"/>
    <property type="evidence" value="ECO:0007669"/>
    <property type="project" value="TreeGrafter"/>
</dbReference>
<dbReference type="SUPFAM" id="SSF54768">
    <property type="entry name" value="dsRNA-binding domain-like"/>
    <property type="match status" value="1"/>
</dbReference>
<keyword evidence="3" id="KW-0808">Transferase</keyword>
<dbReference type="PANTHER" id="PTHR31399">
    <property type="entry name" value="DNA-DIRECTED PRIMASE / POLYMERASE PROTEIN"/>
    <property type="match status" value="1"/>
</dbReference>
<keyword evidence="3" id="KW-0239">DNA-directed DNA polymerase</keyword>
<dbReference type="GO" id="GO:0003887">
    <property type="term" value="F:DNA-directed DNA polymerase activity"/>
    <property type="evidence" value="ECO:0007669"/>
    <property type="project" value="UniProtKB-KW"/>
</dbReference>
<dbReference type="OrthoDB" id="5988181at2759"/>
<dbReference type="GO" id="GO:0003682">
    <property type="term" value="F:chromatin binding"/>
    <property type="evidence" value="ECO:0007669"/>
    <property type="project" value="TreeGrafter"/>
</dbReference>
<evidence type="ECO:0000313" key="10">
    <source>
        <dbReference type="EMBL" id="CAF1125891.1"/>
    </source>
</evidence>
<reference evidence="10" key="1">
    <citation type="submission" date="2021-02" db="EMBL/GenBank/DDBJ databases">
        <authorList>
            <person name="Nowell W R."/>
        </authorList>
    </citation>
    <scope>NUCLEOTIDE SEQUENCE</scope>
</reference>
<dbReference type="InterPro" id="IPR014720">
    <property type="entry name" value="dsRBD_dom"/>
</dbReference>
<evidence type="ECO:0000256" key="5">
    <source>
        <dbReference type="ARBA" id="ARBA00044677"/>
    </source>
</evidence>
<dbReference type="GO" id="GO:0005634">
    <property type="term" value="C:nucleus"/>
    <property type="evidence" value="ECO:0007669"/>
    <property type="project" value="TreeGrafter"/>
</dbReference>
<dbReference type="EMBL" id="CAJNON010000231">
    <property type="protein sequence ID" value="CAF1125891.1"/>
    <property type="molecule type" value="Genomic_DNA"/>
</dbReference>
<dbReference type="Pfam" id="PF03121">
    <property type="entry name" value="Herpes_UL52"/>
    <property type="match status" value="1"/>
</dbReference>
<keyword evidence="3" id="KW-0548">Nucleotidyltransferase</keyword>